<organism evidence="2 3">
    <name type="scientific">Laceyella tengchongensis</name>
    <dbReference type="NCBI Taxonomy" id="574699"/>
    <lineage>
        <taxon>Bacteria</taxon>
        <taxon>Bacillati</taxon>
        <taxon>Bacillota</taxon>
        <taxon>Bacilli</taxon>
        <taxon>Bacillales</taxon>
        <taxon>Thermoactinomycetaceae</taxon>
        <taxon>Laceyella</taxon>
    </lineage>
</organism>
<reference evidence="2" key="1">
    <citation type="submission" date="2017-05" db="EMBL/GenBank/DDBJ databases">
        <authorList>
            <person name="Varghese N."/>
            <person name="Submissions S."/>
        </authorList>
    </citation>
    <scope>NUCLEOTIDE SEQUENCE</scope>
    <source>
        <strain evidence="2">DSM 45262</strain>
    </source>
</reference>
<evidence type="ECO:0000313" key="3">
    <source>
        <dbReference type="Proteomes" id="UP001157946"/>
    </source>
</evidence>
<dbReference type="EMBL" id="FXTU01000001">
    <property type="protein sequence ID" value="SMP02670.1"/>
    <property type="molecule type" value="Genomic_DNA"/>
</dbReference>
<comment type="caution">
    <text evidence="2">The sequence shown here is derived from an EMBL/GenBank/DDBJ whole genome shotgun (WGS) entry which is preliminary data.</text>
</comment>
<proteinExistence type="predicted"/>
<dbReference type="AlphaFoldDB" id="A0AA46AD67"/>
<protein>
    <recommendedName>
        <fullName evidence="1">Competence protein CoiA-like N-terminal domain-containing protein</fullName>
    </recommendedName>
</protein>
<dbReference type="Pfam" id="PF25164">
    <property type="entry name" value="CoiA_N"/>
    <property type="match status" value="1"/>
</dbReference>
<dbReference type="RefSeq" id="WP_154988110.1">
    <property type="nucleotide sequence ID" value="NZ_FXTU01000001.1"/>
</dbReference>
<name>A0AA46AD67_9BACL</name>
<keyword evidence="3" id="KW-1185">Reference proteome</keyword>
<accession>A0AA46AD67</accession>
<dbReference type="InterPro" id="IPR057253">
    <property type="entry name" value="CoiA-like_N"/>
</dbReference>
<dbReference type="Proteomes" id="UP001157946">
    <property type="component" value="Unassembled WGS sequence"/>
</dbReference>
<gene>
    <name evidence="2" type="ORF">SAMN06265361_101368</name>
</gene>
<evidence type="ECO:0000259" key="1">
    <source>
        <dbReference type="Pfam" id="PF25164"/>
    </source>
</evidence>
<feature type="domain" description="Competence protein CoiA-like N-terminal" evidence="1">
    <location>
        <begin position="37"/>
        <end position="67"/>
    </location>
</feature>
<evidence type="ECO:0000313" key="2">
    <source>
        <dbReference type="EMBL" id="SMP02670.1"/>
    </source>
</evidence>
<sequence length="209" mass="24223">MTIRAKHRKRYRLVPCALAPDGQIISPEEAVRGNLHWCPECKNALSLRLSKLQNPYFAHTNKIKCKLEHSSVVLAKHVLHLVLTRWMKGSGDPVEVQPFCEKRYELPREEIHQIKLNHGIRIHPKRTLHSHLSLLDQHGYPILHIEIRDKPRTRHIKHPSWLEVSAEEVLSNPYLLSSLNPHMNFSTSIPTQLNLFDFAPPYPSLSSHH</sequence>